<dbReference type="GO" id="GO:0004190">
    <property type="term" value="F:aspartic-type endopeptidase activity"/>
    <property type="evidence" value="ECO:0007669"/>
    <property type="project" value="InterPro"/>
</dbReference>
<evidence type="ECO:0000256" key="2">
    <source>
        <dbReference type="SAM" id="Phobius"/>
    </source>
</evidence>
<dbReference type="Gene3D" id="2.40.70.10">
    <property type="entry name" value="Acid Proteases"/>
    <property type="match status" value="2"/>
</dbReference>
<dbReference type="CDD" id="cd05471">
    <property type="entry name" value="pepsin_like"/>
    <property type="match status" value="1"/>
</dbReference>
<dbReference type="Pfam" id="PF00026">
    <property type="entry name" value="Asp"/>
    <property type="match status" value="1"/>
</dbReference>
<dbReference type="RefSeq" id="XP_019917770.1">
    <property type="nucleotide sequence ID" value="XM_020062116.1"/>
</dbReference>
<feature type="domain" description="Peptidase A1" evidence="4">
    <location>
        <begin position="71"/>
        <end position="478"/>
    </location>
</feature>
<dbReference type="InterPro" id="IPR001461">
    <property type="entry name" value="Aspartic_peptidase_A1"/>
</dbReference>
<protein>
    <recommendedName>
        <fullName evidence="4">Peptidase A1 domain-containing protein</fullName>
    </recommendedName>
</protein>
<dbReference type="InterPro" id="IPR021109">
    <property type="entry name" value="Peptidase_aspartic_dom_sf"/>
</dbReference>
<proteinExistence type="inferred from homology"/>
<dbReference type="InterPro" id="IPR033121">
    <property type="entry name" value="PEPTIDASE_A1"/>
</dbReference>
<evidence type="ECO:0000313" key="5">
    <source>
        <dbReference type="EMBL" id="ANQ11075.1"/>
    </source>
</evidence>
<keyword evidence="2" id="KW-1133">Transmembrane helix</keyword>
<feature type="transmembrane region" description="Helical" evidence="2">
    <location>
        <begin position="522"/>
        <end position="543"/>
    </location>
</feature>
<accession>A0A1B1E7U8</accession>
<dbReference type="EMBL" id="CP016252">
    <property type="protein sequence ID" value="ANQ11075.1"/>
    <property type="molecule type" value="Genomic_DNA"/>
</dbReference>
<keyword evidence="3" id="KW-0732">Signal</keyword>
<keyword evidence="2" id="KW-0812">Transmembrane</keyword>
<feature type="non-terminal residue" evidence="5">
    <location>
        <position position="544"/>
    </location>
</feature>
<dbReference type="GO" id="GO:0006508">
    <property type="term" value="P:proteolysis"/>
    <property type="evidence" value="ECO:0007669"/>
    <property type="project" value="InterPro"/>
</dbReference>
<dbReference type="GeneID" id="30912070"/>
<keyword evidence="2" id="KW-0472">Membrane</keyword>
<evidence type="ECO:0000259" key="4">
    <source>
        <dbReference type="PROSITE" id="PS51767"/>
    </source>
</evidence>
<name>A0A1B1E7U8_9APIC</name>
<dbReference type="VEuPathDB" id="PlasmoDB:PCOAH_00053360"/>
<sequence>MGRIVHFLFTLAALLLHTHNVTVCSAYHLGVGDNHGVNYARTTSRGNSLVEAKKEEQDYFILKLNENNFRWSVPLLMGSKKKPLELGVVTSTPITALYCSYNANRGDEMKELKYEVNASENVKYISCKSKHCTAIGQGNTCAPIEHFFKKIHDFGLRKKDCTSRFCRYINDINFLNVNTMLDKRNMSVCSFRSNLGSENIEGFYFRDSFYLYDTVRFDYNHFGCITESGNLTFNNVISGFIGLAYNRPHATAHLKEASSMLHTLVQKSLSKKNVFGLCFVEEGGFASFGGVNNEALRKVPAVSKLQLGADDSLELVEDPQPPSHEIVWLAYSDTPKDTYSLLLKEVNMVSGSERVDSAIARVAVVDSYSYFLSFPAEIAAKLKAAVHKSCAGGDNTCSEITNKGVFKLKKQSLEDFPTVELVFNDGKVLIEPKDYLIHEGDGVYRVLINSEGTLKLGIPFFLNKYLIFDNENGKLGVGRSDCTFNMNGTSTGVDLNAAEADSNEDPEDEDSTTEGFFQENKLIILAVTSLSVVGAIVGGVFFFR</sequence>
<comment type="similarity">
    <text evidence="1">Belongs to the peptidase A1 family.</text>
</comment>
<dbReference type="OrthoDB" id="2747330at2759"/>
<evidence type="ECO:0000256" key="3">
    <source>
        <dbReference type="SAM" id="SignalP"/>
    </source>
</evidence>
<dbReference type="AlphaFoldDB" id="A0A1B1E7U8"/>
<organism evidence="5 6">
    <name type="scientific">Plasmodium coatneyi</name>
    <dbReference type="NCBI Taxonomy" id="208452"/>
    <lineage>
        <taxon>Eukaryota</taxon>
        <taxon>Sar</taxon>
        <taxon>Alveolata</taxon>
        <taxon>Apicomplexa</taxon>
        <taxon>Aconoidasida</taxon>
        <taxon>Haemosporida</taxon>
        <taxon>Plasmodiidae</taxon>
        <taxon>Plasmodium</taxon>
    </lineage>
</organism>
<dbReference type="SUPFAM" id="SSF50630">
    <property type="entry name" value="Acid proteases"/>
    <property type="match status" value="1"/>
</dbReference>
<keyword evidence="6" id="KW-1185">Reference proteome</keyword>
<evidence type="ECO:0000256" key="1">
    <source>
        <dbReference type="ARBA" id="ARBA00007447"/>
    </source>
</evidence>
<dbReference type="KEGG" id="pcot:PCOAH_00053360"/>
<feature type="chain" id="PRO_5008521683" description="Peptidase A1 domain-containing protein" evidence="3">
    <location>
        <begin position="27"/>
        <end position="544"/>
    </location>
</feature>
<reference evidence="6" key="1">
    <citation type="submission" date="2016-06" db="EMBL/GenBank/DDBJ databases">
        <title>First high quality genome sequence of Plasmodium coatneyi using continuous long reads from single molecule, real-time sequencing.</title>
        <authorList>
            <person name="Chien J.-T."/>
            <person name="Pakala S.B."/>
            <person name="Geraldo J.A."/>
            <person name="Lapp S.A."/>
            <person name="Barnwell J.W."/>
            <person name="Kissinger J.C."/>
            <person name="Galinski M.R."/>
            <person name="Humphrey J.C."/>
        </authorList>
    </citation>
    <scope>NUCLEOTIDE SEQUENCE [LARGE SCALE GENOMIC DNA]</scope>
    <source>
        <strain evidence="6">Hackeri</strain>
    </source>
</reference>
<dbReference type="InterPro" id="IPR034164">
    <property type="entry name" value="Pepsin-like_dom"/>
</dbReference>
<gene>
    <name evidence="5" type="ORF">PCOAH_00053360</name>
</gene>
<dbReference type="PANTHER" id="PTHR47965">
    <property type="entry name" value="ASPARTYL PROTEASE-RELATED"/>
    <property type="match status" value="1"/>
</dbReference>
<dbReference type="PROSITE" id="PS51767">
    <property type="entry name" value="PEPTIDASE_A1"/>
    <property type="match status" value="1"/>
</dbReference>
<feature type="signal peptide" evidence="3">
    <location>
        <begin position="1"/>
        <end position="26"/>
    </location>
</feature>
<dbReference type="Proteomes" id="UP000092716">
    <property type="component" value="Chromosome 14"/>
</dbReference>
<evidence type="ECO:0000313" key="6">
    <source>
        <dbReference type="Proteomes" id="UP000092716"/>
    </source>
</evidence>